<evidence type="ECO:0000256" key="1">
    <source>
        <dbReference type="SAM" id="MobiDB-lite"/>
    </source>
</evidence>
<accession>A0ABP3EBZ2</accession>
<keyword evidence="3" id="KW-1185">Reference proteome</keyword>
<sequence>MRGVCPGRATGVVPTVNGAQKGVNQPEIRSEKDSNLHPCSSEPSSDGLAAPPTGRTRNKTFTPEHKGRAIVLFRDGAPTKR</sequence>
<reference evidence="3" key="1">
    <citation type="journal article" date="2019" name="Int. J. Syst. Evol. Microbiol.">
        <title>The Global Catalogue of Microorganisms (GCM) 10K type strain sequencing project: providing services to taxonomists for standard genome sequencing and annotation.</title>
        <authorList>
            <consortium name="The Broad Institute Genomics Platform"/>
            <consortium name="The Broad Institute Genome Sequencing Center for Infectious Disease"/>
            <person name="Wu L."/>
            <person name="Ma J."/>
        </authorList>
    </citation>
    <scope>NUCLEOTIDE SEQUENCE [LARGE SCALE GENOMIC DNA]</scope>
    <source>
        <strain evidence="3">JCM 10425</strain>
    </source>
</reference>
<dbReference type="Proteomes" id="UP001500967">
    <property type="component" value="Unassembled WGS sequence"/>
</dbReference>
<protein>
    <submittedName>
        <fullName evidence="2">Uncharacterized protein</fullName>
    </submittedName>
</protein>
<organism evidence="2 3">
    <name type="scientific">Cryptosporangium japonicum</name>
    <dbReference type="NCBI Taxonomy" id="80872"/>
    <lineage>
        <taxon>Bacteria</taxon>
        <taxon>Bacillati</taxon>
        <taxon>Actinomycetota</taxon>
        <taxon>Actinomycetes</taxon>
        <taxon>Cryptosporangiales</taxon>
        <taxon>Cryptosporangiaceae</taxon>
        <taxon>Cryptosporangium</taxon>
    </lineage>
</organism>
<proteinExistence type="predicted"/>
<comment type="caution">
    <text evidence="2">The sequence shown here is derived from an EMBL/GenBank/DDBJ whole genome shotgun (WGS) entry which is preliminary data.</text>
</comment>
<evidence type="ECO:0000313" key="2">
    <source>
        <dbReference type="EMBL" id="GAA0256686.1"/>
    </source>
</evidence>
<evidence type="ECO:0000313" key="3">
    <source>
        <dbReference type="Proteomes" id="UP001500967"/>
    </source>
</evidence>
<gene>
    <name evidence="2" type="ORF">GCM10009539_47470</name>
</gene>
<dbReference type="EMBL" id="BAAAGX010000018">
    <property type="protein sequence ID" value="GAA0256686.1"/>
    <property type="molecule type" value="Genomic_DNA"/>
</dbReference>
<name>A0ABP3EBZ2_9ACTN</name>
<feature type="region of interest" description="Disordered" evidence="1">
    <location>
        <begin position="1"/>
        <end position="81"/>
    </location>
</feature>